<protein>
    <submittedName>
        <fullName evidence="1">Uncharacterized protein</fullName>
    </submittedName>
</protein>
<comment type="caution">
    <text evidence="1">The sequence shown here is derived from an EMBL/GenBank/DDBJ whole genome shotgun (WGS) entry which is preliminary data.</text>
</comment>
<evidence type="ECO:0000313" key="1">
    <source>
        <dbReference type="EMBL" id="KKL07410.1"/>
    </source>
</evidence>
<sequence>MILAELKEKLGTLSENDRAAYVAKLYKLLSEVSKQTLINFQQNWDSCKSFKDFVAAQNKVIQLCIQLELSPIGCIVRKELNLPTLTTETVL</sequence>
<dbReference type="EMBL" id="LAZR01043304">
    <property type="protein sequence ID" value="KKL07410.1"/>
    <property type="molecule type" value="Genomic_DNA"/>
</dbReference>
<gene>
    <name evidence="1" type="ORF">LCGC14_2586290</name>
</gene>
<accession>A0A0F9ADC8</accession>
<dbReference type="AlphaFoldDB" id="A0A0F9ADC8"/>
<organism evidence="1">
    <name type="scientific">marine sediment metagenome</name>
    <dbReference type="NCBI Taxonomy" id="412755"/>
    <lineage>
        <taxon>unclassified sequences</taxon>
        <taxon>metagenomes</taxon>
        <taxon>ecological metagenomes</taxon>
    </lineage>
</organism>
<reference evidence="1" key="1">
    <citation type="journal article" date="2015" name="Nature">
        <title>Complex archaea that bridge the gap between prokaryotes and eukaryotes.</title>
        <authorList>
            <person name="Spang A."/>
            <person name="Saw J.H."/>
            <person name="Jorgensen S.L."/>
            <person name="Zaremba-Niedzwiedzka K."/>
            <person name="Martijn J."/>
            <person name="Lind A.E."/>
            <person name="van Eijk R."/>
            <person name="Schleper C."/>
            <person name="Guy L."/>
            <person name="Ettema T.J."/>
        </authorList>
    </citation>
    <scope>NUCLEOTIDE SEQUENCE</scope>
</reference>
<proteinExistence type="predicted"/>
<name>A0A0F9ADC8_9ZZZZ</name>